<feature type="domain" description="VWFC" evidence="3">
    <location>
        <begin position="579"/>
        <end position="644"/>
    </location>
</feature>
<feature type="region of interest" description="Disordered" evidence="2">
    <location>
        <begin position="372"/>
        <end position="404"/>
    </location>
</feature>
<reference evidence="5" key="2">
    <citation type="submission" date="2020-11" db="EMBL/GenBank/DDBJ databases">
        <authorList>
            <person name="McCartney M.A."/>
            <person name="Auch B."/>
            <person name="Kono T."/>
            <person name="Mallez S."/>
            <person name="Becker A."/>
            <person name="Gohl D.M."/>
            <person name="Silverstein K.A.T."/>
            <person name="Koren S."/>
            <person name="Bechman K.B."/>
            <person name="Herman A."/>
            <person name="Abrahante J.E."/>
            <person name="Garbe J."/>
        </authorList>
    </citation>
    <scope>NUCLEOTIDE SEQUENCE</scope>
    <source>
        <strain evidence="5">Duluth1</strain>
        <tissue evidence="5">Whole animal</tissue>
    </source>
</reference>
<dbReference type="InterPro" id="IPR003582">
    <property type="entry name" value="ShKT_dom"/>
</dbReference>
<feature type="domain" description="ShKT" evidence="4">
    <location>
        <begin position="437"/>
        <end position="470"/>
    </location>
</feature>
<keyword evidence="6" id="KW-1185">Reference proteome</keyword>
<proteinExistence type="predicted"/>
<dbReference type="Pfam" id="PF01549">
    <property type="entry name" value="ShK"/>
    <property type="match status" value="7"/>
</dbReference>
<feature type="domain" description="ShKT" evidence="4">
    <location>
        <begin position="233"/>
        <end position="268"/>
    </location>
</feature>
<sequence>MSRDEVLHNSYFTYSIYAGGTGQTGSGGSMVIGTNGGCHDVRQNCADYTTAVCTNPSYNDWVQSNCAHFCNKCGGSVNGHTGTCSDKISNCATYAADVCTKHDLRAWATENCAGYCNLCGGTGTESGGTMTGTGGTITGTGGTIIGGGTMTGGGTCQDKIPNCVSYAADVCTSASYKVWATENCASYCHLCGGSMTGTGGTGTGSGGTMTGTGGTITGGGTMTGTGGTITATCYDKMPTCADYGPSVCSDVKFTDWVLTNCPAFCHKCSSGTMTGTGGTGGTMTGTGGTGGTMTGTGTITGTGTGTGGGGYVSTCGGACHDTINNCDTYAADVCTSSDFRQWAIEHCACHCHLCGTGGTMTGSGGTMTGTGGTGTGTGGTMTGTGGTGTGTGGTMTGTGGTGTGTGGTMTGTGGTGGTGSGTITGTGGSGIMESGTCYDKLSTCATYAADVCTIYTQWAKENCAYHCHLCASGTMTGTGGTMTGTGTGTGGGMTGGNGTIVCIGTCMDKIPNCAAYAADVCTRPDFKAWATENCGCHCHLCSSGTGGTMTGTGGTMTGTGGTIIGTGTGTGSGMTGQLSGCVYNGQAYTQGQTWTSGCKFSCQCVDASSGKYQCQELCVTWALPPQCTLNPPAAGKCCSTPNCPAGFNIQYPPGYVEN</sequence>
<dbReference type="PROSITE" id="PS51670">
    <property type="entry name" value="SHKT"/>
    <property type="match status" value="5"/>
</dbReference>
<gene>
    <name evidence="5" type="ORF">DPMN_176724</name>
</gene>
<dbReference type="SMART" id="SM00254">
    <property type="entry name" value="ShKT"/>
    <property type="match status" value="7"/>
</dbReference>
<accession>A0A9D4IKW5</accession>
<dbReference type="EMBL" id="JAIWYP010000009">
    <property type="protein sequence ID" value="KAH3775323.1"/>
    <property type="molecule type" value="Genomic_DNA"/>
</dbReference>
<protein>
    <submittedName>
        <fullName evidence="5">Uncharacterized protein</fullName>
    </submittedName>
</protein>
<dbReference type="PROSITE" id="PS01208">
    <property type="entry name" value="VWFC_1"/>
    <property type="match status" value="1"/>
</dbReference>
<evidence type="ECO:0000256" key="2">
    <source>
        <dbReference type="SAM" id="MobiDB-lite"/>
    </source>
</evidence>
<feature type="domain" description="ShKT" evidence="4">
    <location>
        <begin position="38"/>
        <end position="73"/>
    </location>
</feature>
<dbReference type="AlphaFoldDB" id="A0A9D4IKW5"/>
<organism evidence="5 6">
    <name type="scientific">Dreissena polymorpha</name>
    <name type="common">Zebra mussel</name>
    <name type="synonym">Mytilus polymorpha</name>
    <dbReference type="NCBI Taxonomy" id="45954"/>
    <lineage>
        <taxon>Eukaryota</taxon>
        <taxon>Metazoa</taxon>
        <taxon>Spiralia</taxon>
        <taxon>Lophotrochozoa</taxon>
        <taxon>Mollusca</taxon>
        <taxon>Bivalvia</taxon>
        <taxon>Autobranchia</taxon>
        <taxon>Heteroconchia</taxon>
        <taxon>Euheterodonta</taxon>
        <taxon>Imparidentia</taxon>
        <taxon>Neoheterodontei</taxon>
        <taxon>Myida</taxon>
        <taxon>Dreissenoidea</taxon>
        <taxon>Dreissenidae</taxon>
        <taxon>Dreissena</taxon>
    </lineage>
</organism>
<dbReference type="PROSITE" id="PS50184">
    <property type="entry name" value="VWFC_2"/>
    <property type="match status" value="1"/>
</dbReference>
<evidence type="ECO:0000256" key="1">
    <source>
        <dbReference type="PROSITE-ProRule" id="PRU01005"/>
    </source>
</evidence>
<evidence type="ECO:0000313" key="5">
    <source>
        <dbReference type="EMBL" id="KAH3775323.1"/>
    </source>
</evidence>
<name>A0A9D4IKW5_DREPO</name>
<feature type="domain" description="ShKT" evidence="4">
    <location>
        <begin position="84"/>
        <end position="119"/>
    </location>
</feature>
<evidence type="ECO:0000259" key="4">
    <source>
        <dbReference type="PROSITE" id="PS51670"/>
    </source>
</evidence>
<reference evidence="5" key="1">
    <citation type="journal article" date="2019" name="bioRxiv">
        <title>The Genome of the Zebra Mussel, Dreissena polymorpha: A Resource for Invasive Species Research.</title>
        <authorList>
            <person name="McCartney M.A."/>
            <person name="Auch B."/>
            <person name="Kono T."/>
            <person name="Mallez S."/>
            <person name="Zhang Y."/>
            <person name="Obille A."/>
            <person name="Becker A."/>
            <person name="Abrahante J.E."/>
            <person name="Garbe J."/>
            <person name="Badalamenti J.P."/>
            <person name="Herman A."/>
            <person name="Mangelson H."/>
            <person name="Liachko I."/>
            <person name="Sullivan S."/>
            <person name="Sone E.D."/>
            <person name="Koren S."/>
            <person name="Silverstein K.A.T."/>
            <person name="Beckman K.B."/>
            <person name="Gohl D.M."/>
        </authorList>
    </citation>
    <scope>NUCLEOTIDE SEQUENCE</scope>
    <source>
        <strain evidence="5">Duluth1</strain>
        <tissue evidence="5">Whole animal</tissue>
    </source>
</reference>
<comment type="caution">
    <text evidence="5">The sequence shown here is derived from an EMBL/GenBank/DDBJ whole genome shotgun (WGS) entry which is preliminary data.</text>
</comment>
<dbReference type="Proteomes" id="UP000828390">
    <property type="component" value="Unassembled WGS sequence"/>
</dbReference>
<dbReference type="PANTHER" id="PTHR21724:SF109">
    <property type="entry name" value="SHKT DOMAIN-CONTAINING PROTEIN"/>
    <property type="match status" value="1"/>
</dbReference>
<dbReference type="PANTHER" id="PTHR21724">
    <property type="entry name" value="SHKT DOMAIN-CONTAINING PROTEIN"/>
    <property type="match status" value="1"/>
</dbReference>
<dbReference type="InterPro" id="IPR001007">
    <property type="entry name" value="VWF_dom"/>
</dbReference>
<dbReference type="SMART" id="SM00214">
    <property type="entry name" value="VWC"/>
    <property type="match status" value="1"/>
</dbReference>
<feature type="domain" description="ShKT" evidence="4">
    <location>
        <begin position="156"/>
        <end position="191"/>
    </location>
</feature>
<evidence type="ECO:0000313" key="6">
    <source>
        <dbReference type="Proteomes" id="UP000828390"/>
    </source>
</evidence>
<comment type="caution">
    <text evidence="1">Lacks conserved residue(s) required for the propagation of feature annotation.</text>
</comment>
<evidence type="ECO:0000259" key="3">
    <source>
        <dbReference type="PROSITE" id="PS50184"/>
    </source>
</evidence>